<sequence>MESSDIDSESLPAVKSLRSKFERMASETSNGGHNIRPSSTTEHLGVKPPPSPRPRATSSSQVDLAPPDSSHLRASSSSSDLRTTAAKRPPPPPPPSRGSKLTAPSPTPSASTSPLLRPVPIPPASAKDKDRDVMLTPPSVAALKNRIVPTPPASPSRLHLSLAEGSSSNSNLHPIAQPQPDARPAVPPRPTNLLSIPRTTASPEDISDPHSMSRSPFSDEEDGEGSVSIVPPPIPIRHKEHAVNGAHAVEPSSSSSIRQLGAHFSDASNASTVSYDSDVSVTPPPSQRSSRVSLVPPPPRPPPRNSRVSVSPNNKQESGYVSASLPSGKQTVLGPPLPVRRSTMQASDVPPVLASGMPPPLPSRSQISPPNGNAPDSPATAERKILGSSKLPPPPTRTIGLGDKLPPPRRPSSPSSDEESGEEDEPKVQSVDMMPDSSTSSRRPPSLSFRDGCPSPSIHAHAQSGSVALSGTHAITAHHHHIKVYDLAISDSPIYTLDTKDVGVKDAKVTCMEIRPTASKADRGYLLWVGTKEGHVFEMDVRTGNVRGVKYSVHLHPIAHIFRHGRSMITLDDSGKALIFSPDPETQEDISLLSTLPKVVRTTDKQDFAKMLDGKLWTAARTEHHGAPSGQRTPVIRIYDLFNPANTGRSLLPSEHVGSVTSATMLPSQPRTVFMGHEEGYISLWDLDTDDGYPRCVEVMKVSTSDVLTLEGVNNRLWAGSRNGMISAYDVSQRPWVVTNCWNAHPGLPVSRLVVDHFGVGRVGRLCVGSVGRDEVVRLWDGLLGLDWIGK</sequence>
<dbReference type="EMBL" id="NHYE01005000">
    <property type="protein sequence ID" value="PPQ79478.1"/>
    <property type="molecule type" value="Genomic_DNA"/>
</dbReference>
<dbReference type="InterPro" id="IPR036322">
    <property type="entry name" value="WD40_repeat_dom_sf"/>
</dbReference>
<feature type="compositionally biased region" description="Polar residues" evidence="1">
    <location>
        <begin position="313"/>
        <end position="330"/>
    </location>
</feature>
<feature type="non-terminal residue" evidence="2">
    <location>
        <position position="791"/>
    </location>
</feature>
<feature type="compositionally biased region" description="Polar residues" evidence="1">
    <location>
        <begin position="192"/>
        <end position="202"/>
    </location>
</feature>
<protein>
    <submittedName>
        <fullName evidence="2">Uncharacterized protein</fullName>
    </submittedName>
</protein>
<feature type="compositionally biased region" description="Pro residues" evidence="1">
    <location>
        <begin position="295"/>
        <end position="304"/>
    </location>
</feature>
<evidence type="ECO:0000256" key="1">
    <source>
        <dbReference type="SAM" id="MobiDB-lite"/>
    </source>
</evidence>
<dbReference type="Proteomes" id="UP000284706">
    <property type="component" value="Unassembled WGS sequence"/>
</dbReference>
<name>A0A409WLS8_9AGAR</name>
<feature type="region of interest" description="Disordered" evidence="1">
    <location>
        <begin position="1"/>
        <end position="465"/>
    </location>
</feature>
<dbReference type="Gene3D" id="2.130.10.10">
    <property type="entry name" value="YVTN repeat-like/Quinoprotein amine dehydrogenase"/>
    <property type="match status" value="1"/>
</dbReference>
<reference evidence="2 3" key="1">
    <citation type="journal article" date="2018" name="Evol. Lett.">
        <title>Horizontal gene cluster transfer increased hallucinogenic mushroom diversity.</title>
        <authorList>
            <person name="Reynolds H.T."/>
            <person name="Vijayakumar V."/>
            <person name="Gluck-Thaler E."/>
            <person name="Korotkin H.B."/>
            <person name="Matheny P.B."/>
            <person name="Slot J.C."/>
        </authorList>
    </citation>
    <scope>NUCLEOTIDE SEQUENCE [LARGE SCALE GENOMIC DNA]</scope>
    <source>
        <strain evidence="2 3">SRW20</strain>
    </source>
</reference>
<organism evidence="2 3">
    <name type="scientific">Gymnopilus dilepis</name>
    <dbReference type="NCBI Taxonomy" id="231916"/>
    <lineage>
        <taxon>Eukaryota</taxon>
        <taxon>Fungi</taxon>
        <taxon>Dikarya</taxon>
        <taxon>Basidiomycota</taxon>
        <taxon>Agaricomycotina</taxon>
        <taxon>Agaricomycetes</taxon>
        <taxon>Agaricomycetidae</taxon>
        <taxon>Agaricales</taxon>
        <taxon>Agaricineae</taxon>
        <taxon>Hymenogastraceae</taxon>
        <taxon>Gymnopilus</taxon>
    </lineage>
</organism>
<keyword evidence="3" id="KW-1185">Reference proteome</keyword>
<dbReference type="SUPFAM" id="SSF50978">
    <property type="entry name" value="WD40 repeat-like"/>
    <property type="match status" value="1"/>
</dbReference>
<dbReference type="FunCoup" id="A0A409WLS8">
    <property type="interactions" value="40"/>
</dbReference>
<feature type="compositionally biased region" description="Polar residues" evidence="1">
    <location>
        <begin position="26"/>
        <end position="42"/>
    </location>
</feature>
<feature type="compositionally biased region" description="Low complexity" evidence="1">
    <location>
        <begin position="101"/>
        <end position="116"/>
    </location>
</feature>
<proteinExistence type="predicted"/>
<evidence type="ECO:0000313" key="3">
    <source>
        <dbReference type="Proteomes" id="UP000284706"/>
    </source>
</evidence>
<feature type="compositionally biased region" description="Acidic residues" evidence="1">
    <location>
        <begin position="416"/>
        <end position="425"/>
    </location>
</feature>
<dbReference type="STRING" id="231916.A0A409WLS8"/>
<feature type="compositionally biased region" description="Low complexity" evidence="1">
    <location>
        <begin position="435"/>
        <end position="450"/>
    </location>
</feature>
<accession>A0A409WLS8</accession>
<dbReference type="InterPro" id="IPR015943">
    <property type="entry name" value="WD40/YVTN_repeat-like_dom_sf"/>
</dbReference>
<feature type="compositionally biased region" description="Low complexity" evidence="1">
    <location>
        <begin position="68"/>
        <end position="84"/>
    </location>
</feature>
<evidence type="ECO:0000313" key="2">
    <source>
        <dbReference type="EMBL" id="PPQ79478.1"/>
    </source>
</evidence>
<comment type="caution">
    <text evidence="2">The sequence shown here is derived from an EMBL/GenBank/DDBJ whole genome shotgun (WGS) entry which is preliminary data.</text>
</comment>
<gene>
    <name evidence="2" type="ORF">CVT26_015214</name>
</gene>
<dbReference type="InParanoid" id="A0A409WLS8"/>
<dbReference type="OrthoDB" id="2248459at2759"/>
<dbReference type="AlphaFoldDB" id="A0A409WLS8"/>
<feature type="compositionally biased region" description="Low complexity" evidence="1">
    <location>
        <begin position="271"/>
        <end position="294"/>
    </location>
</feature>